<name>A0A8S3RRZ6_MYTED</name>
<keyword evidence="1" id="KW-0175">Coiled coil</keyword>
<reference evidence="2" key="1">
    <citation type="submission" date="2021-03" db="EMBL/GenBank/DDBJ databases">
        <authorList>
            <person name="Bekaert M."/>
        </authorList>
    </citation>
    <scope>NUCLEOTIDE SEQUENCE</scope>
</reference>
<feature type="coiled-coil region" evidence="1">
    <location>
        <begin position="309"/>
        <end position="410"/>
    </location>
</feature>
<proteinExistence type="predicted"/>
<dbReference type="OrthoDB" id="7553586at2759"/>
<accession>A0A8S3RRZ6</accession>
<comment type="caution">
    <text evidence="2">The sequence shown here is derived from an EMBL/GenBank/DDBJ whole genome shotgun (WGS) entry which is preliminary data.</text>
</comment>
<evidence type="ECO:0000256" key="1">
    <source>
        <dbReference type="SAM" id="Coils"/>
    </source>
</evidence>
<dbReference type="AlphaFoldDB" id="A0A8S3RRZ6"/>
<organism evidence="2 3">
    <name type="scientific">Mytilus edulis</name>
    <name type="common">Blue mussel</name>
    <dbReference type="NCBI Taxonomy" id="6550"/>
    <lineage>
        <taxon>Eukaryota</taxon>
        <taxon>Metazoa</taxon>
        <taxon>Spiralia</taxon>
        <taxon>Lophotrochozoa</taxon>
        <taxon>Mollusca</taxon>
        <taxon>Bivalvia</taxon>
        <taxon>Autobranchia</taxon>
        <taxon>Pteriomorphia</taxon>
        <taxon>Mytilida</taxon>
        <taxon>Mytiloidea</taxon>
        <taxon>Mytilidae</taxon>
        <taxon>Mytilinae</taxon>
        <taxon>Mytilus</taxon>
    </lineage>
</organism>
<evidence type="ECO:0000313" key="3">
    <source>
        <dbReference type="Proteomes" id="UP000683360"/>
    </source>
</evidence>
<keyword evidence="3" id="KW-1185">Reference proteome</keyword>
<gene>
    <name evidence="2" type="ORF">MEDL_23641</name>
</gene>
<protein>
    <submittedName>
        <fullName evidence="2">Uncharacterized protein</fullName>
    </submittedName>
</protein>
<evidence type="ECO:0000313" key="2">
    <source>
        <dbReference type="EMBL" id="CAG2209508.1"/>
    </source>
</evidence>
<dbReference type="Proteomes" id="UP000683360">
    <property type="component" value="Unassembled WGS sequence"/>
</dbReference>
<dbReference type="EMBL" id="CAJPWZ010001190">
    <property type="protein sequence ID" value="CAG2209508.1"/>
    <property type="molecule type" value="Genomic_DNA"/>
</dbReference>
<dbReference type="Gene3D" id="3.90.1440.10">
    <property type="entry name" value="SecA, preprotein cross-linking domain"/>
    <property type="match status" value="1"/>
</dbReference>
<feature type="coiled-coil region" evidence="1">
    <location>
        <begin position="45"/>
        <end position="165"/>
    </location>
</feature>
<sequence length="670" mass="81447">MGNSESCIDCPKKVPKSVKALDKWTKVEDNQYLCQDCLCKRSERVRQEEEQQREEQYRIEAQQQREREYQIEQLREQRQLVEQQQLEEQRQLVEQQQLEEQRQLVEQQQLEEQRQLVEQQRLLVVEQSRLKEQQQLEEQRRVEEQQRLEKQRQLVEQQRLEEQCRLAQHHRLEEQRRFVQQQRLEEQHLEQQRRSEQQSLIGKNQNRLIVPGEQQLQVEENQCTQSNNYLNEEIRQYETQRQLQNQQHFVNYQWLAQLHPLDIQQQLLRQYMNCENQALQQRFNNIQVTIQALSNWKTQITERRKRIMQLRLEIEYEQAEIEAKHQQQLQMVQMRKREDEVRQAEAKRLLERQQQIIEIKRKEEQAEIEAIHKNKLQLVQMRKREEEIRQAEAKRLLEKQEQICERKRKEQEITQRVLERQRELRHADHIVLNQPKIIQTTDKIPVKFLSIRDNTQITLRSAIEPFHILFTKLIGKPEKSDELLFMLNRESIFTKDITSSNQQHPNHERFNCPELFDISVNTILRCMTFVERQFGVQFEPYLIHDHMKLKVIPRKFLNKTSRPFPILILGKGLVCALYKEEKFLCELIARKLKTLIFHQDFKSAAYSIPIHLSQFVQSRLTHWIENAFIAKYMKVGREYLIKDDDIVPIDFESTGVLEIDTKWGDCLHQF</sequence>